<accession>A0AAE3XC61</accession>
<proteinExistence type="predicted"/>
<sequence length="94" mass="10210">MTTPGTPGKPPTVTARSIANLTTEELVALLREVGDHPANRTQGGLMLLTRKASKQQDLIAQRITALMKEKKRLAGAEPSIWADAGYSGRQTNRR</sequence>
<gene>
    <name evidence="1" type="ORF">J2Y00_001889</name>
</gene>
<evidence type="ECO:0000313" key="2">
    <source>
        <dbReference type="Proteomes" id="UP001185331"/>
    </source>
</evidence>
<organism evidence="1 2">
    <name type="scientific">Deinococcus soli</name>
    <name type="common">ex Cha et al. 2016</name>
    <dbReference type="NCBI Taxonomy" id="1309411"/>
    <lineage>
        <taxon>Bacteria</taxon>
        <taxon>Thermotogati</taxon>
        <taxon>Deinococcota</taxon>
        <taxon>Deinococci</taxon>
        <taxon>Deinococcales</taxon>
        <taxon>Deinococcaceae</taxon>
        <taxon>Deinococcus</taxon>
    </lineage>
</organism>
<name>A0AAE3XC61_9DEIO</name>
<dbReference type="EMBL" id="JAVDQK010000004">
    <property type="protein sequence ID" value="MDR6218326.1"/>
    <property type="molecule type" value="Genomic_DNA"/>
</dbReference>
<reference evidence="1" key="1">
    <citation type="submission" date="2023-07" db="EMBL/GenBank/DDBJ databases">
        <title>Sorghum-associated microbial communities from plants grown in Nebraska, USA.</title>
        <authorList>
            <person name="Schachtman D."/>
        </authorList>
    </citation>
    <scope>NUCLEOTIDE SEQUENCE</scope>
    <source>
        <strain evidence="1">BE330</strain>
    </source>
</reference>
<comment type="caution">
    <text evidence="1">The sequence shown here is derived from an EMBL/GenBank/DDBJ whole genome shotgun (WGS) entry which is preliminary data.</text>
</comment>
<evidence type="ECO:0000313" key="1">
    <source>
        <dbReference type="EMBL" id="MDR6218326.1"/>
    </source>
</evidence>
<protein>
    <submittedName>
        <fullName evidence="1">Uncharacterized protein</fullName>
    </submittedName>
</protein>
<dbReference type="RefSeq" id="WP_309854710.1">
    <property type="nucleotide sequence ID" value="NZ_JAVDQJ010000005.1"/>
</dbReference>
<dbReference type="Proteomes" id="UP001185331">
    <property type="component" value="Unassembled WGS sequence"/>
</dbReference>
<dbReference type="AlphaFoldDB" id="A0AAE3XC61"/>